<keyword evidence="2" id="KW-0812">Transmembrane</keyword>
<evidence type="ECO:0000256" key="2">
    <source>
        <dbReference type="SAM" id="Phobius"/>
    </source>
</evidence>
<protein>
    <submittedName>
        <fullName evidence="3">Uncharacterized protein</fullName>
    </submittedName>
</protein>
<dbReference type="Proteomes" id="UP000790347">
    <property type="component" value="Unassembled WGS sequence"/>
</dbReference>
<proteinExistence type="predicted"/>
<comment type="caution">
    <text evidence="3">The sequence shown here is derived from an EMBL/GenBank/DDBJ whole genome shotgun (WGS) entry which is preliminary data.</text>
</comment>
<evidence type="ECO:0000256" key="1">
    <source>
        <dbReference type="SAM" id="MobiDB-lite"/>
    </source>
</evidence>
<feature type="region of interest" description="Disordered" evidence="1">
    <location>
        <begin position="73"/>
        <end position="104"/>
    </location>
</feature>
<keyword evidence="2" id="KW-1133">Transmembrane helix</keyword>
<feature type="transmembrane region" description="Helical" evidence="2">
    <location>
        <begin position="5"/>
        <end position="25"/>
    </location>
</feature>
<gene>
    <name evidence="3" type="ORF">DERF_010841</name>
</gene>
<keyword evidence="2" id="KW-0472">Membrane</keyword>
<accession>A0A922L483</accession>
<organism evidence="3 4">
    <name type="scientific">Dermatophagoides farinae</name>
    <name type="common">American house dust mite</name>
    <dbReference type="NCBI Taxonomy" id="6954"/>
    <lineage>
        <taxon>Eukaryota</taxon>
        <taxon>Metazoa</taxon>
        <taxon>Ecdysozoa</taxon>
        <taxon>Arthropoda</taxon>
        <taxon>Chelicerata</taxon>
        <taxon>Arachnida</taxon>
        <taxon>Acari</taxon>
        <taxon>Acariformes</taxon>
        <taxon>Sarcoptiformes</taxon>
        <taxon>Astigmata</taxon>
        <taxon>Psoroptidia</taxon>
        <taxon>Analgoidea</taxon>
        <taxon>Pyroglyphidae</taxon>
        <taxon>Dermatophagoidinae</taxon>
        <taxon>Dermatophagoides</taxon>
    </lineage>
</organism>
<evidence type="ECO:0000313" key="4">
    <source>
        <dbReference type="Proteomes" id="UP000790347"/>
    </source>
</evidence>
<dbReference type="AlphaFoldDB" id="A0A922L483"/>
<evidence type="ECO:0000313" key="3">
    <source>
        <dbReference type="EMBL" id="KAH9506094.1"/>
    </source>
</evidence>
<reference evidence="3" key="2">
    <citation type="journal article" date="2022" name="Res Sq">
        <title>Comparative Genomics Reveals Insights into the Divergent Evolution of Astigmatic Mites and Household Pest Adaptations.</title>
        <authorList>
            <person name="Xiong Q."/>
            <person name="Wan A.T.-Y."/>
            <person name="Liu X.-Y."/>
            <person name="Fung C.S.-H."/>
            <person name="Xiao X."/>
            <person name="Malainual N."/>
            <person name="Hou J."/>
            <person name="Wang L."/>
            <person name="Wang M."/>
            <person name="Yang K."/>
            <person name="Cui Y."/>
            <person name="Leung E."/>
            <person name="Nong W."/>
            <person name="Shin S.-K."/>
            <person name="Au S."/>
            <person name="Jeong K.Y."/>
            <person name="Chew F.T."/>
            <person name="Hui J."/>
            <person name="Leung T.F."/>
            <person name="Tungtrongchitr A."/>
            <person name="Zhong N."/>
            <person name="Liu Z."/>
            <person name="Tsui S."/>
        </authorList>
    </citation>
    <scope>NUCLEOTIDE SEQUENCE</scope>
    <source>
        <strain evidence="3">Derf</strain>
        <tissue evidence="3">Whole organism</tissue>
    </source>
</reference>
<keyword evidence="4" id="KW-1185">Reference proteome</keyword>
<reference evidence="3" key="1">
    <citation type="submission" date="2013-05" db="EMBL/GenBank/DDBJ databases">
        <authorList>
            <person name="Yim A.K.Y."/>
            <person name="Chan T.F."/>
            <person name="Ji K.M."/>
            <person name="Liu X.Y."/>
            <person name="Zhou J.W."/>
            <person name="Li R.Q."/>
            <person name="Yang K.Y."/>
            <person name="Li J."/>
            <person name="Li M."/>
            <person name="Law P.T.W."/>
            <person name="Wu Y.L."/>
            <person name="Cai Z.L."/>
            <person name="Qin H."/>
            <person name="Bao Y."/>
            <person name="Leung R.K.K."/>
            <person name="Ng P.K.S."/>
            <person name="Zou J."/>
            <person name="Zhong X.J."/>
            <person name="Ran P.X."/>
            <person name="Zhong N.S."/>
            <person name="Liu Z.G."/>
            <person name="Tsui S.K.W."/>
        </authorList>
    </citation>
    <scope>NUCLEOTIDE SEQUENCE</scope>
    <source>
        <strain evidence="3">Derf</strain>
        <tissue evidence="3">Whole organism</tissue>
    </source>
</reference>
<sequence>MNFRIAILVIAMIISIVCMSNVSGYGWRDRFLRNTDYDVYRRGDVFRGPMIMSISLLGSVANAQRYGRRNGFGGGSYGRRGGGGGSYNRGNYGGGYGGRYGRRG</sequence>
<dbReference type="EMBL" id="ASGP02000005">
    <property type="protein sequence ID" value="KAH9506094.1"/>
    <property type="molecule type" value="Genomic_DNA"/>
</dbReference>
<name>A0A922L483_DERFA</name>